<dbReference type="EMBL" id="QDKP01000029">
    <property type="protein sequence ID" value="PVM83686.1"/>
    <property type="molecule type" value="Genomic_DNA"/>
</dbReference>
<dbReference type="PANTHER" id="PTHR37957:SF1">
    <property type="entry name" value="PHYTASE-LIKE DOMAIN-CONTAINING PROTEIN"/>
    <property type="match status" value="1"/>
</dbReference>
<feature type="region of interest" description="Disordered" evidence="1">
    <location>
        <begin position="278"/>
        <end position="302"/>
    </location>
</feature>
<feature type="domain" description="Phytase-like" evidence="2">
    <location>
        <begin position="170"/>
        <end position="509"/>
    </location>
</feature>
<dbReference type="Pfam" id="PF13449">
    <property type="entry name" value="Phytase-like"/>
    <property type="match status" value="1"/>
</dbReference>
<proteinExistence type="predicted"/>
<accession>A0A2T9JJ50</accession>
<name>A0A2T9JJ50_9CAUL</name>
<protein>
    <recommendedName>
        <fullName evidence="2">Phytase-like domain-containing protein</fullName>
    </recommendedName>
</protein>
<dbReference type="AlphaFoldDB" id="A0A2T9JJ50"/>
<organism evidence="3 4">
    <name type="scientific">Caulobacter radicis</name>
    <dbReference type="NCBI Taxonomy" id="2172650"/>
    <lineage>
        <taxon>Bacteria</taxon>
        <taxon>Pseudomonadati</taxon>
        <taxon>Pseudomonadota</taxon>
        <taxon>Alphaproteobacteria</taxon>
        <taxon>Caulobacterales</taxon>
        <taxon>Caulobacteraceae</taxon>
        <taxon>Caulobacter</taxon>
    </lineage>
</organism>
<evidence type="ECO:0000256" key="1">
    <source>
        <dbReference type="SAM" id="MobiDB-lite"/>
    </source>
</evidence>
<evidence type="ECO:0000313" key="4">
    <source>
        <dbReference type="Proteomes" id="UP000244913"/>
    </source>
</evidence>
<keyword evidence="4" id="KW-1185">Reference proteome</keyword>
<dbReference type="Proteomes" id="UP000244913">
    <property type="component" value="Unassembled WGS sequence"/>
</dbReference>
<sequence>MASLMPHPDPLFAGRATLSPNLQAPLLGTAQRLERFGVRHVPDGLGEAVMKPFACAASLLALSLTAPSFAAPAVYLTPDTASPKMVTLGGAGFVNHGLVGAGRLAASTRDFQGDTLGSFSGMAVTEWRRTADGGYEGKLMTLPDRGPNGVGTVAGTTPYDNRVHAFDLAFRPLADGASGGADQLTLTPTGGFLLKDDKGHAFTGMDPGDGVVFCGRAACPSALTGPGGFRISLDGEALARLPDGGFYVGDEYAANIYRFDAHGALKGVIAPVAAVSPRKDGRPALSSEIKPQSGRRPNQGFEGVAVSPDGKRLFALLQSAAVQDSGDGDAERAVSRLFVYDIEKDPTPAAPVAEYALELPVLRTKGDGGAPDKVAAQSELLALSDHQFLVLARDGAGLGSGSARPTVYRSVLLVDTAGATNLAGAKNDATGAAIAPGGVLAQGVVPAGQAQLVNLADRAGLARVGVNLDNAAPNAATLPEKLESLAIVPALDPAAPNDVFLLVGSDNDFQTARGKVGDLAFDAAPKTPEGAPTADNDSLVLVYRLTLPADLAAQRRF</sequence>
<evidence type="ECO:0000313" key="3">
    <source>
        <dbReference type="EMBL" id="PVM83686.1"/>
    </source>
</evidence>
<dbReference type="PANTHER" id="PTHR37957">
    <property type="entry name" value="BLR7070 PROTEIN"/>
    <property type="match status" value="1"/>
</dbReference>
<dbReference type="SUPFAM" id="SSF63829">
    <property type="entry name" value="Calcium-dependent phosphotriesterase"/>
    <property type="match status" value="1"/>
</dbReference>
<reference evidence="3 4" key="1">
    <citation type="submission" date="2018-04" db="EMBL/GenBank/DDBJ databases">
        <title>The genome sequence of Caulobacter sp. 736.</title>
        <authorList>
            <person name="Gao J."/>
            <person name="Sun J."/>
        </authorList>
    </citation>
    <scope>NUCLEOTIDE SEQUENCE [LARGE SCALE GENOMIC DNA]</scope>
    <source>
        <strain evidence="3 4">736</strain>
    </source>
</reference>
<dbReference type="InterPro" id="IPR027372">
    <property type="entry name" value="Phytase-like_dom"/>
</dbReference>
<gene>
    <name evidence="3" type="ORF">DDF65_09070</name>
</gene>
<comment type="caution">
    <text evidence="3">The sequence shown here is derived from an EMBL/GenBank/DDBJ whole genome shotgun (WGS) entry which is preliminary data.</text>
</comment>
<evidence type="ECO:0000259" key="2">
    <source>
        <dbReference type="Pfam" id="PF13449"/>
    </source>
</evidence>